<dbReference type="EC" id="5.2.1.8" evidence="1"/>
<gene>
    <name evidence="4" type="ORF">WJX84_011460</name>
</gene>
<dbReference type="Proteomes" id="UP001485043">
    <property type="component" value="Unassembled WGS sequence"/>
</dbReference>
<comment type="caution">
    <text evidence="4">The sequence shown here is derived from an EMBL/GenBank/DDBJ whole genome shotgun (WGS) entry which is preliminary data.</text>
</comment>
<dbReference type="Pfam" id="PF00254">
    <property type="entry name" value="FKBP_C"/>
    <property type="match status" value="1"/>
</dbReference>
<dbReference type="PROSITE" id="PS50059">
    <property type="entry name" value="FKBP_PPIASE"/>
    <property type="match status" value="1"/>
</dbReference>
<keyword evidence="1" id="KW-0697">Rotamase</keyword>
<comment type="catalytic activity">
    <reaction evidence="1">
        <text>[protein]-peptidylproline (omega=180) = [protein]-peptidylproline (omega=0)</text>
        <dbReference type="Rhea" id="RHEA:16237"/>
        <dbReference type="Rhea" id="RHEA-COMP:10747"/>
        <dbReference type="Rhea" id="RHEA-COMP:10748"/>
        <dbReference type="ChEBI" id="CHEBI:83833"/>
        <dbReference type="ChEBI" id="CHEBI:83834"/>
        <dbReference type="EC" id="5.2.1.8"/>
    </reaction>
</comment>
<dbReference type="InterPro" id="IPR001179">
    <property type="entry name" value="PPIase_FKBP_dom"/>
</dbReference>
<dbReference type="AlphaFoldDB" id="A0AAW1T594"/>
<reference evidence="4 5" key="1">
    <citation type="journal article" date="2024" name="Nat. Commun.">
        <title>Phylogenomics reveals the evolutionary origins of lichenization in chlorophyte algae.</title>
        <authorList>
            <person name="Puginier C."/>
            <person name="Libourel C."/>
            <person name="Otte J."/>
            <person name="Skaloud P."/>
            <person name="Haon M."/>
            <person name="Grisel S."/>
            <person name="Petersen M."/>
            <person name="Berrin J.G."/>
            <person name="Delaux P.M."/>
            <person name="Dal Grande F."/>
            <person name="Keller J."/>
        </authorList>
    </citation>
    <scope>NUCLEOTIDE SEQUENCE [LARGE SCALE GENOMIC DNA]</scope>
    <source>
        <strain evidence="4 5">SAG 2523</strain>
    </source>
</reference>
<dbReference type="InterPro" id="IPR046357">
    <property type="entry name" value="PPIase_dom_sf"/>
</dbReference>
<keyword evidence="5" id="KW-1185">Reference proteome</keyword>
<accession>A0AAW1T594</accession>
<evidence type="ECO:0000313" key="4">
    <source>
        <dbReference type="EMBL" id="KAK9864186.1"/>
    </source>
</evidence>
<keyword evidence="1" id="KW-0413">Isomerase</keyword>
<dbReference type="SUPFAM" id="SSF54534">
    <property type="entry name" value="FKBP-like"/>
    <property type="match status" value="1"/>
</dbReference>
<feature type="domain" description="PPIase FKBP-type" evidence="3">
    <location>
        <begin position="157"/>
        <end position="259"/>
    </location>
</feature>
<sequence>MLSVSTHTRVQLSRQQRDRKRCTFHSCRSVCTRDRRRLQVAKAQTEEQSTSRPEENLSDLADDAREIIDGKRKRRRKSDSSDFITSSLTRRFGLAGGLAWFGFLTFGVVSEQLKTRREVQEEKSGTKDVQDAKEVKLPSGVRFTDLKIGGGTPVQKGFLVVLDYRGLASGQVFEDTKVRGKPIVFLSGSRPFTGGLCLGAEEGLAGMRAGGRRKVTVPASRAFGEAGAVLRPTEHVPEKRGSIPKAADLTYEFDVVRVSIAPS</sequence>
<dbReference type="Gene3D" id="3.10.50.40">
    <property type="match status" value="1"/>
</dbReference>
<dbReference type="GO" id="GO:0009507">
    <property type="term" value="C:chloroplast"/>
    <property type="evidence" value="ECO:0007669"/>
    <property type="project" value="TreeGrafter"/>
</dbReference>
<dbReference type="EMBL" id="JALJOV010000383">
    <property type="protein sequence ID" value="KAK9864186.1"/>
    <property type="molecule type" value="Genomic_DNA"/>
</dbReference>
<evidence type="ECO:0000256" key="2">
    <source>
        <dbReference type="SAM" id="MobiDB-lite"/>
    </source>
</evidence>
<feature type="region of interest" description="Disordered" evidence="2">
    <location>
        <begin position="41"/>
        <end position="63"/>
    </location>
</feature>
<evidence type="ECO:0000259" key="3">
    <source>
        <dbReference type="PROSITE" id="PS50059"/>
    </source>
</evidence>
<evidence type="ECO:0000256" key="1">
    <source>
        <dbReference type="PROSITE-ProRule" id="PRU00277"/>
    </source>
</evidence>
<protein>
    <recommendedName>
        <fullName evidence="1">peptidylprolyl isomerase</fullName>
        <ecNumber evidence="1">5.2.1.8</ecNumber>
    </recommendedName>
</protein>
<dbReference type="InterPro" id="IPR053111">
    <property type="entry name" value="Chloro_FKBP-type_PPIase"/>
</dbReference>
<dbReference type="GO" id="GO:0003755">
    <property type="term" value="F:peptidyl-prolyl cis-trans isomerase activity"/>
    <property type="evidence" value="ECO:0007669"/>
    <property type="project" value="UniProtKB-KW"/>
</dbReference>
<dbReference type="PANTHER" id="PTHR47598">
    <property type="entry name" value="PEPTIDYL-PROLYL CIS-TRANS ISOMERASE FKBP17-2, CHLOROPLASTIC"/>
    <property type="match status" value="1"/>
</dbReference>
<name>A0AAW1T594_9CHLO</name>
<proteinExistence type="predicted"/>
<dbReference type="PANTHER" id="PTHR47598:SF1">
    <property type="entry name" value="PEPTIDYL-PROLYL CIS-TRANS ISOMERASE FKBP17-2, CHLOROPLASTIC"/>
    <property type="match status" value="1"/>
</dbReference>
<organism evidence="4 5">
    <name type="scientific">Apatococcus fuscideae</name>
    <dbReference type="NCBI Taxonomy" id="2026836"/>
    <lineage>
        <taxon>Eukaryota</taxon>
        <taxon>Viridiplantae</taxon>
        <taxon>Chlorophyta</taxon>
        <taxon>core chlorophytes</taxon>
        <taxon>Trebouxiophyceae</taxon>
        <taxon>Chlorellales</taxon>
        <taxon>Chlorellaceae</taxon>
        <taxon>Apatococcus</taxon>
    </lineage>
</organism>
<evidence type="ECO:0000313" key="5">
    <source>
        <dbReference type="Proteomes" id="UP001485043"/>
    </source>
</evidence>